<evidence type="ECO:0000313" key="6">
    <source>
        <dbReference type="EMBL" id="KAK3262034.1"/>
    </source>
</evidence>
<dbReference type="PANTHER" id="PTHR11085:SF10">
    <property type="entry name" value="NAD-DEPENDENT PROTEIN DEACYLASE SIRTUIN-5, MITOCHONDRIAL-RELATED"/>
    <property type="match status" value="1"/>
</dbReference>
<accession>A0AAE0FLQ1</accession>
<keyword evidence="3" id="KW-0479">Metal-binding</keyword>
<keyword evidence="1" id="KW-0808">Transferase</keyword>
<evidence type="ECO:0000256" key="2">
    <source>
        <dbReference type="ARBA" id="ARBA00023027"/>
    </source>
</evidence>
<keyword evidence="7" id="KW-1185">Reference proteome</keyword>
<evidence type="ECO:0000256" key="3">
    <source>
        <dbReference type="PROSITE-ProRule" id="PRU00236"/>
    </source>
</evidence>
<dbReference type="Gene3D" id="3.30.1600.10">
    <property type="entry name" value="SIR2/SIRT2 'Small Domain"/>
    <property type="match status" value="1"/>
</dbReference>
<gene>
    <name evidence="6" type="ORF">CYMTET_29091</name>
</gene>
<sequence length="383" mass="41401">MISSSPDVRCEAEKFPSSGKKHTPGEPNSDQPVEIETLPPAAASAGCDCTGALSHRKPEAEVQIEDHTGDTQQVSDPNKEENIRENSHKCATAYGVKADEACCAIADATEPAASATRFSDADEKKAGTQVTTETDKEATGATAASVKGPRTGNSCRTDARDEYNGPSPQPEGLRKSKRRRTEPARVARNPRAAAADYECTTSRLQEVEAQRIVVFSGSGISVASGMSTFSDPGGLYERARRKYSLTDGCRLFHYTFFSKRRSEAQNFLSGVWSEAIKAKPTSSHKALATLGEQGRLVRVSLARSRPVTRHYTMNIDGLHTLIGPRWEPSNPSGLTVEMHGNVNEAVCEDCETVLPMEGVPLSCSPPPCPLCYLSCTSPYRWVC</sequence>
<feature type="active site" description="Proton acceptor" evidence="3">
    <location>
        <position position="339"/>
    </location>
</feature>
<organism evidence="6 7">
    <name type="scientific">Cymbomonas tetramitiformis</name>
    <dbReference type="NCBI Taxonomy" id="36881"/>
    <lineage>
        <taxon>Eukaryota</taxon>
        <taxon>Viridiplantae</taxon>
        <taxon>Chlorophyta</taxon>
        <taxon>Pyramimonadophyceae</taxon>
        <taxon>Pyramimonadales</taxon>
        <taxon>Pyramimonadaceae</taxon>
        <taxon>Cymbomonas</taxon>
    </lineage>
</organism>
<dbReference type="EMBL" id="LGRX02016492">
    <property type="protein sequence ID" value="KAK3262034.1"/>
    <property type="molecule type" value="Genomic_DNA"/>
</dbReference>
<dbReference type="GO" id="GO:0070403">
    <property type="term" value="F:NAD+ binding"/>
    <property type="evidence" value="ECO:0007669"/>
    <property type="project" value="InterPro"/>
</dbReference>
<dbReference type="InterPro" id="IPR029035">
    <property type="entry name" value="DHS-like_NAD/FAD-binding_dom"/>
</dbReference>
<dbReference type="InterPro" id="IPR026591">
    <property type="entry name" value="Sirtuin_cat_small_dom_sf"/>
</dbReference>
<reference evidence="6 7" key="1">
    <citation type="journal article" date="2015" name="Genome Biol. Evol.">
        <title>Comparative Genomics of a Bacterivorous Green Alga Reveals Evolutionary Causalities and Consequences of Phago-Mixotrophic Mode of Nutrition.</title>
        <authorList>
            <person name="Burns J.A."/>
            <person name="Paasch A."/>
            <person name="Narechania A."/>
            <person name="Kim E."/>
        </authorList>
    </citation>
    <scope>NUCLEOTIDE SEQUENCE [LARGE SCALE GENOMIC DNA]</scope>
    <source>
        <strain evidence="6 7">PLY_AMNH</strain>
    </source>
</reference>
<dbReference type="AlphaFoldDB" id="A0AAE0FLQ1"/>
<dbReference type="GO" id="GO:0046872">
    <property type="term" value="F:metal ion binding"/>
    <property type="evidence" value="ECO:0007669"/>
    <property type="project" value="UniProtKB-KW"/>
</dbReference>
<name>A0AAE0FLQ1_9CHLO</name>
<feature type="region of interest" description="Disordered" evidence="4">
    <location>
        <begin position="1"/>
        <end position="34"/>
    </location>
</feature>
<dbReference type="Gene3D" id="3.40.50.1220">
    <property type="entry name" value="TPP-binding domain"/>
    <property type="match status" value="1"/>
</dbReference>
<comment type="caution">
    <text evidence="6">The sequence shown here is derived from an EMBL/GenBank/DDBJ whole genome shotgun (WGS) entry which is preliminary data.</text>
</comment>
<feature type="binding site" evidence="3">
    <location>
        <position position="368"/>
    </location>
    <ligand>
        <name>Zn(2+)</name>
        <dbReference type="ChEBI" id="CHEBI:29105"/>
    </ligand>
</feature>
<evidence type="ECO:0000259" key="5">
    <source>
        <dbReference type="PROSITE" id="PS50305"/>
    </source>
</evidence>
<dbReference type="GO" id="GO:0005634">
    <property type="term" value="C:nucleus"/>
    <property type="evidence" value="ECO:0007669"/>
    <property type="project" value="TreeGrafter"/>
</dbReference>
<feature type="binding site" evidence="3">
    <location>
        <position position="383"/>
    </location>
    <ligand>
        <name>Zn(2+)</name>
        <dbReference type="ChEBI" id="CHEBI:29105"/>
    </ligand>
</feature>
<feature type="compositionally biased region" description="Basic and acidic residues" evidence="4">
    <location>
        <begin position="56"/>
        <end position="69"/>
    </location>
</feature>
<dbReference type="PANTHER" id="PTHR11085">
    <property type="entry name" value="NAD-DEPENDENT PROTEIN DEACYLASE SIRTUIN-5, MITOCHONDRIAL-RELATED"/>
    <property type="match status" value="1"/>
</dbReference>
<dbReference type="Proteomes" id="UP001190700">
    <property type="component" value="Unassembled WGS sequence"/>
</dbReference>
<feature type="compositionally biased region" description="Low complexity" evidence="4">
    <location>
        <begin position="184"/>
        <end position="193"/>
    </location>
</feature>
<feature type="domain" description="Deacetylase sirtuin-type" evidence="5">
    <location>
        <begin position="183"/>
        <end position="383"/>
    </location>
</feature>
<protein>
    <recommendedName>
        <fullName evidence="5">Deacetylase sirtuin-type domain-containing protein</fullName>
    </recommendedName>
</protein>
<dbReference type="InterPro" id="IPR050134">
    <property type="entry name" value="NAD-dep_sirtuin_deacylases"/>
</dbReference>
<evidence type="ECO:0000256" key="1">
    <source>
        <dbReference type="ARBA" id="ARBA00022679"/>
    </source>
</evidence>
<dbReference type="GO" id="GO:0017136">
    <property type="term" value="F:histone deacetylase activity, NAD-dependent"/>
    <property type="evidence" value="ECO:0007669"/>
    <property type="project" value="TreeGrafter"/>
</dbReference>
<evidence type="ECO:0000313" key="7">
    <source>
        <dbReference type="Proteomes" id="UP001190700"/>
    </source>
</evidence>
<proteinExistence type="predicted"/>
<keyword evidence="2" id="KW-0520">NAD</keyword>
<dbReference type="InterPro" id="IPR026590">
    <property type="entry name" value="Ssirtuin_cat_dom"/>
</dbReference>
<dbReference type="InterPro" id="IPR003000">
    <property type="entry name" value="Sirtuin"/>
</dbReference>
<keyword evidence="3" id="KW-0862">Zinc</keyword>
<dbReference type="Pfam" id="PF02146">
    <property type="entry name" value="SIR2"/>
    <property type="match status" value="1"/>
</dbReference>
<dbReference type="PROSITE" id="PS50305">
    <property type="entry name" value="SIRTUIN"/>
    <property type="match status" value="1"/>
</dbReference>
<feature type="region of interest" description="Disordered" evidence="4">
    <location>
        <begin position="46"/>
        <end position="85"/>
    </location>
</feature>
<feature type="region of interest" description="Disordered" evidence="4">
    <location>
        <begin position="112"/>
        <end position="193"/>
    </location>
</feature>
<feature type="binding site" evidence="3">
    <location>
        <position position="347"/>
    </location>
    <ligand>
        <name>Zn(2+)</name>
        <dbReference type="ChEBI" id="CHEBI:29105"/>
    </ligand>
</feature>
<dbReference type="SUPFAM" id="SSF52467">
    <property type="entry name" value="DHS-like NAD/FAD-binding domain"/>
    <property type="match status" value="1"/>
</dbReference>
<feature type="binding site" evidence="3">
    <location>
        <position position="350"/>
    </location>
    <ligand>
        <name>Zn(2+)</name>
        <dbReference type="ChEBI" id="CHEBI:29105"/>
    </ligand>
</feature>
<evidence type="ECO:0000256" key="4">
    <source>
        <dbReference type="SAM" id="MobiDB-lite"/>
    </source>
</evidence>